<name>A0ACC2Q096_9HYME</name>
<reference evidence="1" key="1">
    <citation type="submission" date="2023-04" db="EMBL/GenBank/DDBJ databases">
        <title>A chromosome-level genome assembly of the parasitoid wasp Eretmocerus hayati.</title>
        <authorList>
            <person name="Zhong Y."/>
            <person name="Liu S."/>
            <person name="Liu Y."/>
        </authorList>
    </citation>
    <scope>NUCLEOTIDE SEQUENCE</scope>
    <source>
        <strain evidence="1">ZJU_SS_LIU_2023</strain>
    </source>
</reference>
<dbReference type="Proteomes" id="UP001239111">
    <property type="component" value="Chromosome 1"/>
</dbReference>
<dbReference type="EMBL" id="CM056741">
    <property type="protein sequence ID" value="KAJ8688421.1"/>
    <property type="molecule type" value="Genomic_DNA"/>
</dbReference>
<evidence type="ECO:0000313" key="1">
    <source>
        <dbReference type="EMBL" id="KAJ8688421.1"/>
    </source>
</evidence>
<organism evidence="1 2">
    <name type="scientific">Eretmocerus hayati</name>
    <dbReference type="NCBI Taxonomy" id="131215"/>
    <lineage>
        <taxon>Eukaryota</taxon>
        <taxon>Metazoa</taxon>
        <taxon>Ecdysozoa</taxon>
        <taxon>Arthropoda</taxon>
        <taxon>Hexapoda</taxon>
        <taxon>Insecta</taxon>
        <taxon>Pterygota</taxon>
        <taxon>Neoptera</taxon>
        <taxon>Endopterygota</taxon>
        <taxon>Hymenoptera</taxon>
        <taxon>Apocrita</taxon>
        <taxon>Proctotrupomorpha</taxon>
        <taxon>Chalcidoidea</taxon>
        <taxon>Aphelinidae</taxon>
        <taxon>Aphelininae</taxon>
        <taxon>Eretmocerus</taxon>
    </lineage>
</organism>
<gene>
    <name evidence="1" type="ORF">QAD02_024216</name>
</gene>
<protein>
    <submittedName>
        <fullName evidence="1">Uncharacterized protein</fullName>
    </submittedName>
</protein>
<comment type="caution">
    <text evidence="1">The sequence shown here is derived from an EMBL/GenBank/DDBJ whole genome shotgun (WGS) entry which is preliminary data.</text>
</comment>
<proteinExistence type="predicted"/>
<accession>A0ACC2Q096</accession>
<evidence type="ECO:0000313" key="2">
    <source>
        <dbReference type="Proteomes" id="UP001239111"/>
    </source>
</evidence>
<keyword evidence="2" id="KW-1185">Reference proteome</keyword>
<sequence length="566" mass="62623">MGKRKHSLGFRLLLALAIPTLYCLYSSLAGVGVSRRPANDDTASAESRAGLLGELSLKSEAAARLRANFVGSVSRQLLQVNENDTELVLESSLFPRENCTPPSINEFPSDGLTREQRQQGYILIHVLVAVYSFLLLAIICDDFFVPSISKICERISVTKDVAGATFMAVASSSPELFINIVGTFVTEGDLGVGTIVGSAVFNILAVPACCGLFAAQALDLEWWPVSRDSVAYGITVLLLIVTLKDGRIEWWEAFILVFTYVLYILAMCFNTRISTHMNLLVSKRRRRKYRRLSEKTPLIGRDNKFPDTLMSSKSIKSCDSFFAPAKPGDKLYQDANCNTIVQIESLESSEEMDIVNMTSWPDSGLQRCWWILTWPINLALLITIPDCRRPGMKNWYPLTFLMCIVWIALMSYIVGWDITIIGDTLQIPDSVMGLTFLAAGMSVPEAVSSVIVTNKGDGTMGISNSIGSNVFDVLLCLGLPWLVKSTLFPTVKGEHFVQINSEGLIYSSVSLMSTLMLLYGTLALNRFRLDRKVGLICLAMYSVFLVFASLVELNVFFVVNRPTCTD</sequence>